<evidence type="ECO:0000313" key="1">
    <source>
        <dbReference type="EMBL" id="OQQ90519.1"/>
    </source>
</evidence>
<sequence length="232" mass="25961">MAKSISVRKIFKLNIPEGTTEITKADVPLGTITKSGKTLSTENGIIFEVLNCSFSKDITESISAYIFELDQYVSLDHFKKKFTFNMYYSSKKGLLFSEAVTPVTKSFLSALKTTPNVDLEYTTEHFDFDKISSQFAQTRGVRFNSSDQGVNNKLFNGNAVNENNEALLAIQNDDATQIIGVINMGNTDYTVSFTQSGTVVVYNKIPHFERKEVPMLEFAVSVFSEIGYIKKD</sequence>
<dbReference type="RefSeq" id="WP_081534294.1">
    <property type="nucleotide sequence ID" value="NZ_NBEF01000017.1"/>
</dbReference>
<comment type="caution">
    <text evidence="1">The sequence shown here is derived from an EMBL/GenBank/DDBJ whole genome shotgun (WGS) entry which is preliminary data.</text>
</comment>
<protein>
    <submittedName>
        <fullName evidence="1">Uncharacterized protein</fullName>
    </submittedName>
</protein>
<evidence type="ECO:0000313" key="2">
    <source>
        <dbReference type="Proteomes" id="UP000192575"/>
    </source>
</evidence>
<organism evidence="1 2">
    <name type="scientific">Ligilactobacillus salivarius</name>
    <dbReference type="NCBI Taxonomy" id="1624"/>
    <lineage>
        <taxon>Bacteria</taxon>
        <taxon>Bacillati</taxon>
        <taxon>Bacillota</taxon>
        <taxon>Bacilli</taxon>
        <taxon>Lactobacillales</taxon>
        <taxon>Lactobacillaceae</taxon>
        <taxon>Ligilactobacillus</taxon>
    </lineage>
</organism>
<dbReference type="EMBL" id="NBEF01000017">
    <property type="protein sequence ID" value="OQQ90519.1"/>
    <property type="molecule type" value="Genomic_DNA"/>
</dbReference>
<dbReference type="Proteomes" id="UP000192575">
    <property type="component" value="Unassembled WGS sequence"/>
</dbReference>
<name>A0A1V9RBX7_9LACO</name>
<dbReference type="AlphaFoldDB" id="A0A1V9RBX7"/>
<reference evidence="1 2" key="1">
    <citation type="submission" date="2017-03" db="EMBL/GenBank/DDBJ databases">
        <title>Phylogenomics and comparative genomics of Lactobacillus salivarius, a mammalian gut commensal.</title>
        <authorList>
            <person name="Harris H.M."/>
        </authorList>
    </citation>
    <scope>NUCLEOTIDE SEQUENCE [LARGE SCALE GENOMIC DNA]</scope>
    <source>
        <strain evidence="1 2">JCM 1047</strain>
    </source>
</reference>
<gene>
    <name evidence="1" type="ORF">B6U56_04335</name>
</gene>
<proteinExistence type="predicted"/>
<accession>A0A1V9RBX7</accession>